<feature type="domain" description="GFO/IDH/MocA-like oxidoreductase" evidence="2">
    <location>
        <begin position="134"/>
        <end position="256"/>
    </location>
</feature>
<keyword evidence="4" id="KW-1185">Reference proteome</keyword>
<dbReference type="InterPro" id="IPR055170">
    <property type="entry name" value="GFO_IDH_MocA-like_dom"/>
</dbReference>
<organism evidence="3 4">
    <name type="scientific">Paenibacillus lignilyticus</name>
    <dbReference type="NCBI Taxonomy" id="1172615"/>
    <lineage>
        <taxon>Bacteria</taxon>
        <taxon>Bacillati</taxon>
        <taxon>Bacillota</taxon>
        <taxon>Bacilli</taxon>
        <taxon>Bacillales</taxon>
        <taxon>Paenibacillaceae</taxon>
        <taxon>Paenibacillus</taxon>
    </lineage>
</organism>
<reference evidence="3 4" key="1">
    <citation type="submission" date="2021-04" db="EMBL/GenBank/DDBJ databases">
        <title>Paenibacillus sp. DLE-14 whole genome sequence.</title>
        <authorList>
            <person name="Ham Y.J."/>
        </authorList>
    </citation>
    <scope>NUCLEOTIDE SEQUENCE [LARGE SCALE GENOMIC DNA]</scope>
    <source>
        <strain evidence="3 4">DLE-14</strain>
    </source>
</reference>
<proteinExistence type="predicted"/>
<evidence type="ECO:0000313" key="3">
    <source>
        <dbReference type="EMBL" id="MBP3965309.1"/>
    </source>
</evidence>
<dbReference type="InterPro" id="IPR051450">
    <property type="entry name" value="Gfo/Idh/MocA_Oxidoreductases"/>
</dbReference>
<dbReference type="InterPro" id="IPR036291">
    <property type="entry name" value="NAD(P)-bd_dom_sf"/>
</dbReference>
<dbReference type="SUPFAM" id="SSF55347">
    <property type="entry name" value="Glyceraldehyde-3-phosphate dehydrogenase-like, C-terminal domain"/>
    <property type="match status" value="1"/>
</dbReference>
<dbReference type="RefSeq" id="WP_210661626.1">
    <property type="nucleotide sequence ID" value="NZ_JAGKSP010000010.1"/>
</dbReference>
<dbReference type="SUPFAM" id="SSF51735">
    <property type="entry name" value="NAD(P)-binding Rossmann-fold domains"/>
    <property type="match status" value="1"/>
</dbReference>
<dbReference type="Pfam" id="PF22725">
    <property type="entry name" value="GFO_IDH_MocA_C3"/>
    <property type="match status" value="1"/>
</dbReference>
<dbReference type="PANTHER" id="PTHR43377:SF1">
    <property type="entry name" value="BILIVERDIN REDUCTASE A"/>
    <property type="match status" value="1"/>
</dbReference>
<protein>
    <submittedName>
        <fullName evidence="3">Gfo/Idh/MocA family oxidoreductase</fullName>
    </submittedName>
</protein>
<dbReference type="InterPro" id="IPR000683">
    <property type="entry name" value="Gfo/Idh/MocA-like_OxRdtase_N"/>
</dbReference>
<name>A0ABS5CHG3_9BACL</name>
<evidence type="ECO:0000259" key="2">
    <source>
        <dbReference type="Pfam" id="PF22725"/>
    </source>
</evidence>
<dbReference type="EMBL" id="JAGKSP010000010">
    <property type="protein sequence ID" value="MBP3965309.1"/>
    <property type="molecule type" value="Genomic_DNA"/>
</dbReference>
<evidence type="ECO:0000313" key="4">
    <source>
        <dbReference type="Proteomes" id="UP000673394"/>
    </source>
</evidence>
<gene>
    <name evidence="3" type="ORF">I8J30_21600</name>
</gene>
<dbReference type="Gene3D" id="3.40.50.720">
    <property type="entry name" value="NAD(P)-binding Rossmann-like Domain"/>
    <property type="match status" value="1"/>
</dbReference>
<sequence length="331" mass="35700">MTTTRSISVGLLSFAHGHAHSYTGELLRRSDVTIAGFWDDNQDRANAIAAQYGFRHYESLQELLAASIDAVIICSENAKHADLTLAAATAKKHVMCEKPLGISVEEMELMIQACAVNGVQLMTAFPCRYIPAVVEAKKSIDRGDIGEIVAIKGTNRGSMPGDWFVVPSASGGGAVLDHTVHVMDLMNWFVQSDVVDVYAEAATLFHPELEVEDAGMVHVRFGNGVIASLDPSWSRSRSFPTWGDVTMEIIGTKGVISIDSFAQKNDLYSNKESKAQWLYWGDDMDAGLVDAFISAIHSGSAVPITGEDGLKSARVALAALESARLEAPVKL</sequence>
<dbReference type="Pfam" id="PF01408">
    <property type="entry name" value="GFO_IDH_MocA"/>
    <property type="match status" value="1"/>
</dbReference>
<dbReference type="Gene3D" id="3.30.360.10">
    <property type="entry name" value="Dihydrodipicolinate Reductase, domain 2"/>
    <property type="match status" value="1"/>
</dbReference>
<dbReference type="Proteomes" id="UP000673394">
    <property type="component" value="Unassembled WGS sequence"/>
</dbReference>
<comment type="caution">
    <text evidence="3">The sequence shown here is derived from an EMBL/GenBank/DDBJ whole genome shotgun (WGS) entry which is preliminary data.</text>
</comment>
<feature type="domain" description="Gfo/Idh/MocA-like oxidoreductase N-terminal" evidence="1">
    <location>
        <begin position="25"/>
        <end position="124"/>
    </location>
</feature>
<dbReference type="PANTHER" id="PTHR43377">
    <property type="entry name" value="BILIVERDIN REDUCTASE A"/>
    <property type="match status" value="1"/>
</dbReference>
<evidence type="ECO:0000259" key="1">
    <source>
        <dbReference type="Pfam" id="PF01408"/>
    </source>
</evidence>
<accession>A0ABS5CHG3</accession>